<organism evidence="1 2">
    <name type="scientific">Coemansia aciculifera</name>
    <dbReference type="NCBI Taxonomy" id="417176"/>
    <lineage>
        <taxon>Eukaryota</taxon>
        <taxon>Fungi</taxon>
        <taxon>Fungi incertae sedis</taxon>
        <taxon>Zoopagomycota</taxon>
        <taxon>Kickxellomycotina</taxon>
        <taxon>Kickxellomycetes</taxon>
        <taxon>Kickxellales</taxon>
        <taxon>Kickxellaceae</taxon>
        <taxon>Coemansia</taxon>
    </lineage>
</organism>
<protein>
    <submittedName>
        <fullName evidence="1">Uncharacterized protein</fullName>
    </submittedName>
</protein>
<reference evidence="1" key="1">
    <citation type="submission" date="2022-07" db="EMBL/GenBank/DDBJ databases">
        <title>Phylogenomic reconstructions and comparative analyses of Kickxellomycotina fungi.</title>
        <authorList>
            <person name="Reynolds N.K."/>
            <person name="Stajich J.E."/>
            <person name="Barry K."/>
            <person name="Grigoriev I.V."/>
            <person name="Crous P."/>
            <person name="Smith M.E."/>
        </authorList>
    </citation>
    <scope>NUCLEOTIDE SEQUENCE</scope>
    <source>
        <strain evidence="1">CBS 190363</strain>
    </source>
</reference>
<dbReference type="EMBL" id="JANBVB010002840">
    <property type="protein sequence ID" value="KAJ2882052.1"/>
    <property type="molecule type" value="Genomic_DNA"/>
</dbReference>
<comment type="caution">
    <text evidence="1">The sequence shown here is derived from an EMBL/GenBank/DDBJ whole genome shotgun (WGS) entry which is preliminary data.</text>
</comment>
<keyword evidence="2" id="KW-1185">Reference proteome</keyword>
<accession>A0ACC1LUG4</accession>
<evidence type="ECO:0000313" key="2">
    <source>
        <dbReference type="Proteomes" id="UP001139981"/>
    </source>
</evidence>
<dbReference type="Proteomes" id="UP001139981">
    <property type="component" value="Unassembled WGS sequence"/>
</dbReference>
<gene>
    <name evidence="1" type="ORF">IWW38_005710</name>
</gene>
<proteinExistence type="predicted"/>
<name>A0ACC1LUG4_9FUNG</name>
<sequence length="140" mass="16233">MALPKAEDTGNMLEMEMQWAVKAMHHAETYMKLIKAIGGKDFKLTPIDDELYSDFKNNFPELNVVKLNESDFKSEVAKAKWRDFMSKYEHKVKDYNFGSLLRIDCAGDYSEDNTMFVLRTQFYCIEIARNKLGLNAAVKQ</sequence>
<evidence type="ECO:0000313" key="1">
    <source>
        <dbReference type="EMBL" id="KAJ2882052.1"/>
    </source>
</evidence>